<dbReference type="InterPro" id="IPR047715">
    <property type="entry name" value="EboA_dom"/>
</dbReference>
<gene>
    <name evidence="1" type="ordered locus">LEPBI_I2472</name>
</gene>
<evidence type="ECO:0000313" key="1">
    <source>
        <dbReference type="EMBL" id="ABZ98561.1"/>
    </source>
</evidence>
<dbReference type="NCBIfam" id="NF035938">
    <property type="entry name" value="EboA_domain"/>
    <property type="match status" value="1"/>
</dbReference>
<dbReference type="Proteomes" id="UP000001847">
    <property type="component" value="Chromosome I"/>
</dbReference>
<protein>
    <submittedName>
        <fullName evidence="1">Uncharacterized protein</fullName>
    </submittedName>
</protein>
<reference evidence="1 2" key="1">
    <citation type="journal article" date="2008" name="PLoS ONE">
        <title>Genome sequence of the saprophyte Leptospira biflexa provides insights into the evolution of Leptospira and the pathogenesis of leptospirosis.</title>
        <authorList>
            <person name="Picardeau M."/>
            <person name="Bulach D.M."/>
            <person name="Bouchier C."/>
            <person name="Zuerner R.L."/>
            <person name="Zidane N."/>
            <person name="Wilson P.J."/>
            <person name="Creno S."/>
            <person name="Kuczek E.S."/>
            <person name="Bommezzadri S."/>
            <person name="Davis J.C."/>
            <person name="McGrath A."/>
            <person name="Johnson M.J."/>
            <person name="Boursaux-Eude C."/>
            <person name="Seemann T."/>
            <person name="Rouy Z."/>
            <person name="Coppel R.L."/>
            <person name="Rood J.I."/>
            <person name="Lajus A."/>
            <person name="Davies J.K."/>
            <person name="Medigue C."/>
            <person name="Adler B."/>
        </authorList>
    </citation>
    <scope>NUCLEOTIDE SEQUENCE [LARGE SCALE GENOMIC DNA]</scope>
    <source>
        <strain evidence="2">Patoc 1 / ATCC 23582 / Paris</strain>
    </source>
</reference>
<accession>B0SLH5</accession>
<organism evidence="1 2">
    <name type="scientific">Leptospira biflexa serovar Patoc (strain Patoc 1 / ATCC 23582 / Paris)</name>
    <dbReference type="NCBI Taxonomy" id="456481"/>
    <lineage>
        <taxon>Bacteria</taxon>
        <taxon>Pseudomonadati</taxon>
        <taxon>Spirochaetota</taxon>
        <taxon>Spirochaetia</taxon>
        <taxon>Leptospirales</taxon>
        <taxon>Leptospiraceae</taxon>
        <taxon>Leptospira</taxon>
    </lineage>
</organism>
<dbReference type="AlphaFoldDB" id="B0SLH5"/>
<keyword evidence="2" id="KW-1185">Reference proteome</keyword>
<proteinExistence type="predicted"/>
<dbReference type="STRING" id="456481.LEPBI_I2472"/>
<sequence length="270" mass="31479">MQDHTTQEEIQWLDSIPKTDSLALMTSFVKTPRFIQKTTIQKTSQNLIPEIPGFQVEHWNLVRLSRVWLLTFVSDFPKDQCIQTIETLFDTAELNELVALFSALPLLPFPEVWLPKATDAVRSNMGFVFDAIAIQNPFPFQYFSELAWNQLVLKTIFNAKPIELIYGLIERKNLNLAFSTIDFVKERWAAGRDVPANVWQLVSLYVSESEISLIERLFLSEKEEDQIAASLICSESNWNSFQSLFIKYPKYKEEIQKRKWDWSKLSIVFK</sequence>
<dbReference type="HOGENOM" id="CLU_084460_0_0_12"/>
<dbReference type="KEGG" id="lbi:LEPBI_I2472"/>
<evidence type="ECO:0000313" key="2">
    <source>
        <dbReference type="Proteomes" id="UP000001847"/>
    </source>
</evidence>
<name>B0SLH5_LEPBP</name>
<dbReference type="EMBL" id="CP000786">
    <property type="protein sequence ID" value="ABZ98561.1"/>
    <property type="molecule type" value="Genomic_DNA"/>
</dbReference>